<dbReference type="InterPro" id="IPR024529">
    <property type="entry name" value="ECF_trnsprt_substrate-spec"/>
</dbReference>
<keyword evidence="3" id="KW-1185">Reference proteome</keyword>
<protein>
    <submittedName>
        <fullName evidence="2">ECF transporter S component (Folate family)</fullName>
    </submittedName>
</protein>
<dbReference type="InterPro" id="IPR030949">
    <property type="entry name" value="ECF_S_folate_fam"/>
</dbReference>
<dbReference type="Pfam" id="PF12822">
    <property type="entry name" value="ECF_trnsprt"/>
    <property type="match status" value="1"/>
</dbReference>
<dbReference type="Proteomes" id="UP000237749">
    <property type="component" value="Unassembled WGS sequence"/>
</dbReference>
<gene>
    <name evidence="2" type="ORF">BXY41_107156</name>
</gene>
<dbReference type="RefSeq" id="WP_104437552.1">
    <property type="nucleotide sequence ID" value="NZ_PTJA01000007.1"/>
</dbReference>
<dbReference type="OrthoDB" id="4624at2"/>
<feature type="transmembrane region" description="Helical" evidence="1">
    <location>
        <begin position="20"/>
        <end position="44"/>
    </location>
</feature>
<reference evidence="2 3" key="1">
    <citation type="submission" date="2018-02" db="EMBL/GenBank/DDBJ databases">
        <title>Genomic Encyclopedia of Archaeal and Bacterial Type Strains, Phase II (KMG-II): from individual species to whole genera.</title>
        <authorList>
            <person name="Goeker M."/>
        </authorList>
    </citation>
    <scope>NUCLEOTIDE SEQUENCE [LARGE SCALE GENOMIC DNA]</scope>
    <source>
        <strain evidence="2 3">DSM 3808</strain>
    </source>
</reference>
<organism evidence="2 3">
    <name type="scientific">Lacrimispora xylanisolvens</name>
    <dbReference type="NCBI Taxonomy" id="384636"/>
    <lineage>
        <taxon>Bacteria</taxon>
        <taxon>Bacillati</taxon>
        <taxon>Bacillota</taxon>
        <taxon>Clostridia</taxon>
        <taxon>Lachnospirales</taxon>
        <taxon>Lachnospiraceae</taxon>
        <taxon>Lacrimispora</taxon>
    </lineage>
</organism>
<comment type="caution">
    <text evidence="2">The sequence shown here is derived from an EMBL/GenBank/DDBJ whole genome shotgun (WGS) entry which is preliminary data.</text>
</comment>
<proteinExistence type="predicted"/>
<keyword evidence="1" id="KW-1133">Transmembrane helix</keyword>
<feature type="transmembrane region" description="Helical" evidence="1">
    <location>
        <begin position="56"/>
        <end position="73"/>
    </location>
</feature>
<keyword evidence="1" id="KW-0812">Transmembrane</keyword>
<dbReference type="AlphaFoldDB" id="A0A2S6HRG6"/>
<sequence>MKKFVTLFTDSYRELKSVRTITAAAMFAAVAIILDMFSIQLGSYIKITFSSIPNGIISYLFGPVVGGLFSGSLDVLKYLLKPTGAFFPGLTMVTALAGVLYGILYYKKPITLRRILISKLVVMLICNVILNTLCLSILYGKGFMVLLPARALKNLVMWPIDSMIFYTLLKTMDSIGIFRTIRSVHLLHTK</sequence>
<feature type="transmembrane region" description="Helical" evidence="1">
    <location>
        <begin position="116"/>
        <end position="139"/>
    </location>
</feature>
<feature type="transmembrane region" description="Helical" evidence="1">
    <location>
        <begin position="151"/>
        <end position="169"/>
    </location>
</feature>
<evidence type="ECO:0000313" key="3">
    <source>
        <dbReference type="Proteomes" id="UP000237749"/>
    </source>
</evidence>
<evidence type="ECO:0000256" key="1">
    <source>
        <dbReference type="SAM" id="Phobius"/>
    </source>
</evidence>
<keyword evidence="1" id="KW-0472">Membrane</keyword>
<feature type="transmembrane region" description="Helical" evidence="1">
    <location>
        <begin position="85"/>
        <end position="104"/>
    </location>
</feature>
<dbReference type="Gene3D" id="1.10.1760.20">
    <property type="match status" value="1"/>
</dbReference>
<evidence type="ECO:0000313" key="2">
    <source>
        <dbReference type="EMBL" id="PPK80228.1"/>
    </source>
</evidence>
<dbReference type="NCBIfam" id="TIGR04518">
    <property type="entry name" value="ECF_S_folT_fam"/>
    <property type="match status" value="1"/>
</dbReference>
<dbReference type="EMBL" id="PTJA01000007">
    <property type="protein sequence ID" value="PPK80228.1"/>
    <property type="molecule type" value="Genomic_DNA"/>
</dbReference>
<name>A0A2S6HRG6_9FIRM</name>
<accession>A0A2S6HRG6</accession>
<dbReference type="GO" id="GO:0022857">
    <property type="term" value="F:transmembrane transporter activity"/>
    <property type="evidence" value="ECO:0007669"/>
    <property type="project" value="InterPro"/>
</dbReference>